<dbReference type="NCBIfam" id="TIGR01595">
    <property type="entry name" value="cas_CT1132"/>
    <property type="match status" value="1"/>
</dbReference>
<proteinExistence type="predicted"/>
<protein>
    <submittedName>
        <fullName evidence="1">Type I-B CRISPR-associated protein Cas7/Csh2</fullName>
    </submittedName>
</protein>
<accession>A0ABT4G7H6</accession>
<dbReference type="InterPro" id="IPR013419">
    <property type="entry name" value="CRISPR-assoc_prot_Cas7/Csh2"/>
</dbReference>
<dbReference type="EMBL" id="JAMDMX010000009">
    <property type="protein sequence ID" value="MCY9692094.1"/>
    <property type="molecule type" value="Genomic_DNA"/>
</dbReference>
<comment type="caution">
    <text evidence="1">The sequence shown here is derived from an EMBL/GenBank/DDBJ whole genome shotgun (WGS) entry which is preliminary data.</text>
</comment>
<name>A0ABT4G7H6_9BACL</name>
<dbReference type="Pfam" id="PF05107">
    <property type="entry name" value="Cas_Cas7"/>
    <property type="match status" value="1"/>
</dbReference>
<evidence type="ECO:0000313" key="1">
    <source>
        <dbReference type="EMBL" id="MCY9692094.1"/>
    </source>
</evidence>
<gene>
    <name evidence="1" type="primary">cas7b</name>
    <name evidence="1" type="ORF">M5X19_04025</name>
</gene>
<dbReference type="InterPro" id="IPR006482">
    <property type="entry name" value="Cas7_Csh2/Csh2"/>
</dbReference>
<dbReference type="NCBIfam" id="TIGR02590">
    <property type="entry name" value="cas_Csh2"/>
    <property type="match status" value="1"/>
</dbReference>
<evidence type="ECO:0000313" key="2">
    <source>
        <dbReference type="Proteomes" id="UP001527099"/>
    </source>
</evidence>
<reference evidence="1 2" key="1">
    <citation type="submission" date="2022-05" db="EMBL/GenBank/DDBJ databases">
        <title>Genome Sequencing of Bee-Associated Microbes.</title>
        <authorList>
            <person name="Dunlap C."/>
        </authorList>
    </citation>
    <scope>NUCLEOTIDE SEQUENCE [LARGE SCALE GENOMIC DNA]</scope>
    <source>
        <strain evidence="1 2">NRRL B-14421</strain>
    </source>
</reference>
<sequence length="323" mass="36808">MIKNRSELVFLYDASWINPNGDPVDENKPRFDEETGRNLVTDVRIKRTIRDYLHLVEGKEIFVREISDDEGAIQDGKQRAADFLVDDNGVKLTKGSKKEKSTGELSDKAIIRNNVLKDCIDVRLFGATIPLDKDSITLTGPVQFKLASSLHRAKLEYIKGTGAFASKEGNAQKTFREEYVVAYSLLNVYGILNENCAKDTKLQEEDVELLLRALWNGTKSLHSRSKVGQMPRILFKVEYSKPHYHIGELDKGIKMILDEGKLDQEIRDVEEYQLDFTNWLDRVGKHKDHIAKISFAIDDRVRFSQNPVEALQKLGIPTEQLSL</sequence>
<keyword evidence="2" id="KW-1185">Reference proteome</keyword>
<organism evidence="1 2">
    <name type="scientific">Paenibacillus alginolyticus</name>
    <dbReference type="NCBI Taxonomy" id="59839"/>
    <lineage>
        <taxon>Bacteria</taxon>
        <taxon>Bacillati</taxon>
        <taxon>Bacillota</taxon>
        <taxon>Bacilli</taxon>
        <taxon>Bacillales</taxon>
        <taxon>Paenibacillaceae</taxon>
        <taxon>Paenibacillus</taxon>
    </lineage>
</organism>
<dbReference type="Proteomes" id="UP001527099">
    <property type="component" value="Unassembled WGS sequence"/>
</dbReference>
<dbReference type="RefSeq" id="WP_268613721.1">
    <property type="nucleotide sequence ID" value="NZ_JAMDMX010000009.1"/>
</dbReference>